<comment type="subcellular location">
    <subcellularLocation>
        <location evidence="3">Cytoplasm</location>
        <location evidence="3">Cytoskeleton</location>
        <location evidence="3">Cilium axoneme</location>
    </subcellularLocation>
</comment>
<name>A0A979FH05_HYAAZ</name>
<dbReference type="PRINTS" id="PR00511">
    <property type="entry name" value="TEKTIN"/>
</dbReference>
<feature type="coiled-coil region" evidence="4">
    <location>
        <begin position="134"/>
        <end position="161"/>
    </location>
</feature>
<keyword evidence="4" id="KW-0175">Coiled coil</keyword>
<feature type="coiled-coil region" evidence="4">
    <location>
        <begin position="335"/>
        <end position="362"/>
    </location>
</feature>
<dbReference type="InterPro" id="IPR000435">
    <property type="entry name" value="Tektins"/>
</dbReference>
<comment type="similarity">
    <text evidence="1 3">Belongs to the tektin family.</text>
</comment>
<keyword evidence="3" id="KW-0969">Cilium</keyword>
<evidence type="ECO:0000256" key="1">
    <source>
        <dbReference type="ARBA" id="ARBA00007209"/>
    </source>
</evidence>
<reference evidence="6" key="1">
    <citation type="submission" date="2025-08" db="UniProtKB">
        <authorList>
            <consortium name="RefSeq"/>
        </authorList>
    </citation>
    <scope>IDENTIFICATION</scope>
    <source>
        <tissue evidence="6">Whole organism</tissue>
    </source>
</reference>
<dbReference type="OrthoDB" id="9886517at2759"/>
<gene>
    <name evidence="6" type="primary">LOC108672521</name>
</gene>
<dbReference type="PANTHER" id="PTHR19960:SF11">
    <property type="entry name" value="TEKTIN"/>
    <property type="match status" value="1"/>
</dbReference>
<keyword evidence="5" id="KW-1185">Reference proteome</keyword>
<dbReference type="PANTHER" id="PTHR19960">
    <property type="entry name" value="TEKTIN"/>
    <property type="match status" value="1"/>
</dbReference>
<dbReference type="KEGG" id="hazt:108672521"/>
<evidence type="ECO:0000256" key="3">
    <source>
        <dbReference type="RuleBase" id="RU367040"/>
    </source>
</evidence>
<dbReference type="AlphaFoldDB" id="A0A979FH05"/>
<dbReference type="GO" id="GO:0005930">
    <property type="term" value="C:axoneme"/>
    <property type="evidence" value="ECO:0007669"/>
    <property type="project" value="UniProtKB-SubCell"/>
</dbReference>
<proteinExistence type="inferred from homology"/>
<sequence>MAGLPLMLHPPAAALTTTIPTRTIHTTPIEHSLSLLPPPLARAYPSESRTLDAVRFPNIFSSATSTMKTRYTVADWTQNNMDNSSEAENSRGVANRIRDDAVRLVGYTYDRTNLAQRESSQRLGERVNDISFWRSEITQELERMMSETSRLEETRRALEIALKNTERPLHCTKEALYFRENRQGIDLVRDSPEECLLREVDTIKDCQARMKNLLERVNLQLSRNRAARHDLEHDTMNKNHSLSIDSAAHGLHNASPGITYFPGVERLDYTVTVPNTWAEISNRNVQQSQTERNSSQRLRAEVESLLASTHQDMWCAWSTSNSALTHRAGETNDTRNRLIQQRNKVQQEMNDLERHIDLLKKALLDKSQPLKVVHTRLEGRTHRPETELCRDPPQHRMVLEVQEISESVEALRQKLQEAEDSLHRLAQVRAKLDHDIAVKTNSLYVDRDKCLGLRRTFPLSQPHLIDFTLY</sequence>
<dbReference type="GO" id="GO:0005634">
    <property type="term" value="C:nucleus"/>
    <property type="evidence" value="ECO:0007669"/>
    <property type="project" value="TreeGrafter"/>
</dbReference>
<keyword evidence="3" id="KW-0966">Cell projection</keyword>
<dbReference type="GO" id="GO:0060294">
    <property type="term" value="P:cilium movement involved in cell motility"/>
    <property type="evidence" value="ECO:0007669"/>
    <property type="project" value="UniProtKB-UniRule"/>
</dbReference>
<dbReference type="GO" id="GO:0060271">
    <property type="term" value="P:cilium assembly"/>
    <property type="evidence" value="ECO:0007669"/>
    <property type="project" value="UniProtKB-UniRule"/>
</dbReference>
<feature type="coiled-coil region" evidence="4">
    <location>
        <begin position="401"/>
        <end position="435"/>
    </location>
</feature>
<dbReference type="InterPro" id="IPR048256">
    <property type="entry name" value="Tektin-like"/>
</dbReference>
<dbReference type="GeneID" id="108672521"/>
<dbReference type="OMA" id="CMEPISG"/>
<dbReference type="Pfam" id="PF03148">
    <property type="entry name" value="Tektin"/>
    <property type="match status" value="1"/>
</dbReference>
<evidence type="ECO:0000313" key="5">
    <source>
        <dbReference type="Proteomes" id="UP000694843"/>
    </source>
</evidence>
<evidence type="ECO:0000256" key="4">
    <source>
        <dbReference type="SAM" id="Coils"/>
    </source>
</evidence>
<dbReference type="Proteomes" id="UP000694843">
    <property type="component" value="Unplaced"/>
</dbReference>
<dbReference type="GO" id="GO:0015630">
    <property type="term" value="C:microtubule cytoskeleton"/>
    <property type="evidence" value="ECO:0007669"/>
    <property type="project" value="UniProtKB-UniRule"/>
</dbReference>
<protein>
    <recommendedName>
        <fullName evidence="3">Tektin</fullName>
    </recommendedName>
</protein>
<keyword evidence="3" id="KW-0282">Flagellum</keyword>
<organism evidence="5 6">
    <name type="scientific">Hyalella azteca</name>
    <name type="common">Amphipod</name>
    <dbReference type="NCBI Taxonomy" id="294128"/>
    <lineage>
        <taxon>Eukaryota</taxon>
        <taxon>Metazoa</taxon>
        <taxon>Ecdysozoa</taxon>
        <taxon>Arthropoda</taxon>
        <taxon>Crustacea</taxon>
        <taxon>Multicrustacea</taxon>
        <taxon>Malacostraca</taxon>
        <taxon>Eumalacostraca</taxon>
        <taxon>Peracarida</taxon>
        <taxon>Amphipoda</taxon>
        <taxon>Senticaudata</taxon>
        <taxon>Talitrida</taxon>
        <taxon>Talitroidea</taxon>
        <taxon>Hyalellidae</taxon>
        <taxon>Hyalella</taxon>
    </lineage>
</organism>
<keyword evidence="2" id="KW-0963">Cytoplasm</keyword>
<evidence type="ECO:0000313" key="6">
    <source>
        <dbReference type="RefSeq" id="XP_047736213.1"/>
    </source>
</evidence>
<evidence type="ECO:0000256" key="2">
    <source>
        <dbReference type="ARBA" id="ARBA00022490"/>
    </source>
</evidence>
<dbReference type="RefSeq" id="XP_047736213.1">
    <property type="nucleotide sequence ID" value="XM_047880257.1"/>
</dbReference>
<accession>A0A979FH05</accession>